<dbReference type="PANTHER" id="PTHR31025:SF9">
    <property type="entry name" value="SI:DKEY-286J15.1"/>
    <property type="match status" value="1"/>
</dbReference>
<evidence type="ECO:0000313" key="1">
    <source>
        <dbReference type="EMBL" id="KAJ8030145.1"/>
    </source>
</evidence>
<organism evidence="1 2">
    <name type="scientific">Holothuria leucospilota</name>
    <name type="common">Black long sea cucumber</name>
    <name type="synonym">Mertensiothuria leucospilota</name>
    <dbReference type="NCBI Taxonomy" id="206669"/>
    <lineage>
        <taxon>Eukaryota</taxon>
        <taxon>Metazoa</taxon>
        <taxon>Echinodermata</taxon>
        <taxon>Eleutherozoa</taxon>
        <taxon>Echinozoa</taxon>
        <taxon>Holothuroidea</taxon>
        <taxon>Aspidochirotacea</taxon>
        <taxon>Aspidochirotida</taxon>
        <taxon>Holothuriidae</taxon>
        <taxon>Holothuria</taxon>
    </lineage>
</organism>
<sequence length="244" mass="27433">MKTWLKLSSSPKDQVESYMKSAARMRAAWIKENPDLTTMQIKTEFPRLFDTPGMVLHMLMNLVNVTLNLKGKALSPCNCLEMIYYFTDFPDIFLLAVSLLPYILPSGVIVNKHGETPRASRAEALGTFIDAKPVGTNLLHYLDMLQHGRKKVQPFTLMLGKRCAPSQVFVIVDGLAITASTLLKGVDICCKSFYVFDVEYPKECQSTWEFIQKFFFKLGQGKGKSVTSPGVRSLRTFIETPDSS</sequence>
<proteinExistence type="predicted"/>
<dbReference type="PANTHER" id="PTHR31025">
    <property type="entry name" value="SI:CH211-196P9.1-RELATED"/>
    <property type="match status" value="1"/>
</dbReference>
<protein>
    <submittedName>
        <fullName evidence="1">Uncharacterized protein</fullName>
    </submittedName>
</protein>
<reference evidence="1" key="1">
    <citation type="submission" date="2021-10" db="EMBL/GenBank/DDBJ databases">
        <title>Tropical sea cucumber genome reveals ecological adaptation and Cuvierian tubules defense mechanism.</title>
        <authorList>
            <person name="Chen T."/>
        </authorList>
    </citation>
    <scope>NUCLEOTIDE SEQUENCE</scope>
    <source>
        <strain evidence="1">Nanhai2018</strain>
        <tissue evidence="1">Muscle</tissue>
    </source>
</reference>
<evidence type="ECO:0000313" key="2">
    <source>
        <dbReference type="Proteomes" id="UP001152320"/>
    </source>
</evidence>
<accession>A0A9Q1BP09</accession>
<comment type="caution">
    <text evidence="1">The sequence shown here is derived from an EMBL/GenBank/DDBJ whole genome shotgun (WGS) entry which is preliminary data.</text>
</comment>
<dbReference type="AlphaFoldDB" id="A0A9Q1BP09"/>
<keyword evidence="2" id="KW-1185">Reference proteome</keyword>
<dbReference type="EMBL" id="JAIZAY010000013">
    <property type="protein sequence ID" value="KAJ8030145.1"/>
    <property type="molecule type" value="Genomic_DNA"/>
</dbReference>
<gene>
    <name evidence="1" type="ORF">HOLleu_26468</name>
</gene>
<dbReference type="Proteomes" id="UP001152320">
    <property type="component" value="Chromosome 13"/>
</dbReference>
<name>A0A9Q1BP09_HOLLE</name>